<dbReference type="InterPro" id="IPR001005">
    <property type="entry name" value="SANT/Myb"/>
</dbReference>
<evidence type="ECO:0000313" key="3">
    <source>
        <dbReference type="Proteomes" id="UP001597180"/>
    </source>
</evidence>
<feature type="domain" description="Myb-like" evidence="1">
    <location>
        <begin position="3"/>
        <end position="48"/>
    </location>
</feature>
<name>A0ABW3UXZ1_9BACL</name>
<feature type="domain" description="Myb-like" evidence="1">
    <location>
        <begin position="147"/>
        <end position="194"/>
    </location>
</feature>
<reference evidence="3" key="1">
    <citation type="journal article" date="2019" name="Int. J. Syst. Evol. Microbiol.">
        <title>The Global Catalogue of Microorganisms (GCM) 10K type strain sequencing project: providing services to taxonomists for standard genome sequencing and annotation.</title>
        <authorList>
            <consortium name="The Broad Institute Genomics Platform"/>
            <consortium name="The Broad Institute Genome Sequencing Center for Infectious Disease"/>
            <person name="Wu L."/>
            <person name="Ma J."/>
        </authorList>
    </citation>
    <scope>NUCLEOTIDE SEQUENCE [LARGE SCALE GENOMIC DNA]</scope>
    <source>
        <strain evidence="3">CCUG 53270</strain>
    </source>
</reference>
<organism evidence="2 3">
    <name type="scientific">Paenibacillus vulneris</name>
    <dbReference type="NCBI Taxonomy" id="1133364"/>
    <lineage>
        <taxon>Bacteria</taxon>
        <taxon>Bacillati</taxon>
        <taxon>Bacillota</taxon>
        <taxon>Bacilli</taxon>
        <taxon>Bacillales</taxon>
        <taxon>Paenibacillaceae</taxon>
        <taxon>Paenibacillus</taxon>
    </lineage>
</organism>
<evidence type="ECO:0000313" key="2">
    <source>
        <dbReference type="EMBL" id="MFD1225553.1"/>
    </source>
</evidence>
<keyword evidence="3" id="KW-1185">Reference proteome</keyword>
<dbReference type="EMBL" id="JBHTLU010000065">
    <property type="protein sequence ID" value="MFD1225553.1"/>
    <property type="molecule type" value="Genomic_DNA"/>
</dbReference>
<proteinExistence type="predicted"/>
<accession>A0ABW3UXZ1</accession>
<sequence length="264" mass="30661">MGRGKSWTPQETEFLQDRWGTLSIKAIAKQLGRNINSVKLKASKIGLGDPRMNFDGITVCQLGKALNREYSVVKSWIKRYNMPARKKIFCQESRVLVIGYDEFWKWAEQHKELMNFAKMEPNTLGPEPAWVKIKRKADNQRSQRTWQSTAWEAWEDQRLLQLVKLPDTTYPDLAKQLNRTESSIRRRLYDLNVKFRPVRLNNHVKYTAEQLSTLIEMATAGFGYESIAEALGQGRSANGVRGKLERMGFNFRKRQFRDQSALSV</sequence>
<dbReference type="SMART" id="SM00717">
    <property type="entry name" value="SANT"/>
    <property type="match status" value="2"/>
</dbReference>
<comment type="caution">
    <text evidence="2">The sequence shown here is derived from an EMBL/GenBank/DDBJ whole genome shotgun (WGS) entry which is preliminary data.</text>
</comment>
<gene>
    <name evidence="2" type="ORF">ACFQ4B_36295</name>
</gene>
<dbReference type="Proteomes" id="UP001597180">
    <property type="component" value="Unassembled WGS sequence"/>
</dbReference>
<dbReference type="RefSeq" id="WP_345585008.1">
    <property type="nucleotide sequence ID" value="NZ_BAABJG010000002.1"/>
</dbReference>
<evidence type="ECO:0000259" key="1">
    <source>
        <dbReference type="SMART" id="SM00717"/>
    </source>
</evidence>
<protein>
    <recommendedName>
        <fullName evidence="1">Myb-like domain-containing protein</fullName>
    </recommendedName>
</protein>